<gene>
    <name evidence="1" type="ORF">FVB32_12445</name>
</gene>
<dbReference type="EMBL" id="VRUR01000002">
    <property type="protein sequence ID" value="TXN35388.1"/>
    <property type="molecule type" value="Genomic_DNA"/>
</dbReference>
<dbReference type="Proteomes" id="UP000321456">
    <property type="component" value="Unassembled WGS sequence"/>
</dbReference>
<keyword evidence="1" id="KW-0456">Lyase</keyword>
<sequence length="190" mass="21996">MTEKQLHIALNSERLSKEKINDLVCVLTVHPELTGPLLQEVFDQDKTDSFNASWVFDHLMRKKLDYLLPHLENFTKGLADLTSESIIRPMAHTCELTMEAYFKTKDPVFVQNLTPEQLERIMTVCFDWLIGSHKVAAKVFAMSSLYYLGMKYDWVHPELKMVLEQNNHNDSAGYKARAKKTLMDLKKLGF</sequence>
<dbReference type="RefSeq" id="WP_147744122.1">
    <property type="nucleotide sequence ID" value="NZ_VRUR01000002.1"/>
</dbReference>
<name>A0A5C8V3N7_9FLAO</name>
<proteinExistence type="predicted"/>
<comment type="caution">
    <text evidence="1">The sequence shown here is derived from an EMBL/GenBank/DDBJ whole genome shotgun (WGS) entry which is preliminary data.</text>
</comment>
<dbReference type="AlphaFoldDB" id="A0A5C8V3N7"/>
<protein>
    <submittedName>
        <fullName evidence="1">Adenylosuccinate lyase</fullName>
    </submittedName>
</protein>
<accession>A0A5C8V3N7</accession>
<keyword evidence="2" id="KW-1185">Reference proteome</keyword>
<organism evidence="1 2">
    <name type="scientific">Flagellimonas hymeniacidonis</name>
    <dbReference type="NCBI Taxonomy" id="2603628"/>
    <lineage>
        <taxon>Bacteria</taxon>
        <taxon>Pseudomonadati</taxon>
        <taxon>Bacteroidota</taxon>
        <taxon>Flavobacteriia</taxon>
        <taxon>Flavobacteriales</taxon>
        <taxon>Flavobacteriaceae</taxon>
        <taxon>Flagellimonas</taxon>
    </lineage>
</organism>
<dbReference type="GO" id="GO:0016829">
    <property type="term" value="F:lyase activity"/>
    <property type="evidence" value="ECO:0007669"/>
    <property type="project" value="UniProtKB-KW"/>
</dbReference>
<reference evidence="1 2" key="1">
    <citation type="submission" date="2019-08" db="EMBL/GenBank/DDBJ databases">
        <title>Professor.</title>
        <authorList>
            <person name="Park J.S."/>
        </authorList>
    </citation>
    <scope>NUCLEOTIDE SEQUENCE [LARGE SCALE GENOMIC DNA]</scope>
    <source>
        <strain evidence="1 2">176CP5-101</strain>
    </source>
</reference>
<evidence type="ECO:0000313" key="1">
    <source>
        <dbReference type="EMBL" id="TXN35388.1"/>
    </source>
</evidence>
<evidence type="ECO:0000313" key="2">
    <source>
        <dbReference type="Proteomes" id="UP000321456"/>
    </source>
</evidence>